<comment type="caution">
    <text evidence="3">The sequence shown here is derived from an EMBL/GenBank/DDBJ whole genome shotgun (WGS) entry which is preliminary data.</text>
</comment>
<protein>
    <submittedName>
        <fullName evidence="3">Proteophosphoglycan ppg4</fullName>
    </submittedName>
</protein>
<proteinExistence type="predicted"/>
<dbReference type="GeneID" id="59349086"/>
<feature type="region of interest" description="Disordered" evidence="1">
    <location>
        <begin position="435"/>
        <end position="466"/>
    </location>
</feature>
<accession>A0A8H6VWL3</accession>
<keyword evidence="4" id="KW-1185">Reference proteome</keyword>
<dbReference type="OrthoDB" id="2804493at2759"/>
<organism evidence="3 4">
    <name type="scientific">Mycena indigotica</name>
    <dbReference type="NCBI Taxonomy" id="2126181"/>
    <lineage>
        <taxon>Eukaryota</taxon>
        <taxon>Fungi</taxon>
        <taxon>Dikarya</taxon>
        <taxon>Basidiomycota</taxon>
        <taxon>Agaricomycotina</taxon>
        <taxon>Agaricomycetes</taxon>
        <taxon>Agaricomycetidae</taxon>
        <taxon>Agaricales</taxon>
        <taxon>Marasmiineae</taxon>
        <taxon>Mycenaceae</taxon>
        <taxon>Mycena</taxon>
    </lineage>
</organism>
<evidence type="ECO:0000256" key="2">
    <source>
        <dbReference type="SAM" id="Phobius"/>
    </source>
</evidence>
<keyword evidence="2" id="KW-0812">Transmembrane</keyword>
<feature type="transmembrane region" description="Helical" evidence="2">
    <location>
        <begin position="22"/>
        <end position="41"/>
    </location>
</feature>
<evidence type="ECO:0000313" key="3">
    <source>
        <dbReference type="EMBL" id="KAF7294601.1"/>
    </source>
</evidence>
<feature type="region of interest" description="Disordered" evidence="1">
    <location>
        <begin position="123"/>
        <end position="306"/>
    </location>
</feature>
<evidence type="ECO:0000256" key="1">
    <source>
        <dbReference type="SAM" id="MobiDB-lite"/>
    </source>
</evidence>
<feature type="region of interest" description="Disordered" evidence="1">
    <location>
        <begin position="379"/>
        <end position="404"/>
    </location>
</feature>
<keyword evidence="2" id="KW-0472">Membrane</keyword>
<feature type="compositionally biased region" description="Low complexity" evidence="1">
    <location>
        <begin position="250"/>
        <end position="288"/>
    </location>
</feature>
<sequence>MYILPRALGTGNNNSPNLAPSTWVPVAVVIGVLLVLSTVVCSRRLRSRIPGLANSANAASTTTATGTRELTAEQLAGTINANPTAPPRRTRRPRRTPSQISTVSLPAYMKEPGELELVVTRGPDEEDVTIPPPSTVGHDEQEGGEEEEETAASQRRQSTVDNSRYSPMPQSPHDTPLLGPDPRGEAPAYFEVVDNDHYPPPGISATDTPPEVSEPEPAVVPQRRSGFFSMFRPAPTAVSLPTPGESSANLSLTHTRTRSTTHSTHSPASPSTPLPSSSRHRPSTSTSTLFSLRRKKSSQSLSANNLTSPSLISLSSISSPLPHTLVKTEFTSLPKAGLTPEQFKMISGNKDGGLNRFGVPFGDVAVAYAQASANASRVGLGLEDDESEPPRWEEVAGPSTLLPEPSTVVSEAGEVLESSQQLELFTTVSSRASGQTFATAQEFSDESESPPTAGHAQEATDATIRP</sequence>
<feature type="compositionally biased region" description="Polar residues" evidence="1">
    <location>
        <begin position="151"/>
        <end position="165"/>
    </location>
</feature>
<keyword evidence="2" id="KW-1133">Transmembrane helix</keyword>
<gene>
    <name evidence="3" type="ORF">MIND_00996700</name>
</gene>
<dbReference type="Proteomes" id="UP000636479">
    <property type="component" value="Unassembled WGS sequence"/>
</dbReference>
<dbReference type="EMBL" id="JACAZF010000009">
    <property type="protein sequence ID" value="KAF7294601.1"/>
    <property type="molecule type" value="Genomic_DNA"/>
</dbReference>
<dbReference type="AlphaFoldDB" id="A0A8H6VWL3"/>
<name>A0A8H6VWL3_9AGAR</name>
<dbReference type="RefSeq" id="XP_037215964.1">
    <property type="nucleotide sequence ID" value="XM_037366570.1"/>
</dbReference>
<evidence type="ECO:0000313" key="4">
    <source>
        <dbReference type="Proteomes" id="UP000636479"/>
    </source>
</evidence>
<feature type="compositionally biased region" description="Low complexity" evidence="1">
    <location>
        <begin position="209"/>
        <end position="221"/>
    </location>
</feature>
<feature type="region of interest" description="Disordered" evidence="1">
    <location>
        <begin position="73"/>
        <end position="111"/>
    </location>
</feature>
<reference evidence="3" key="1">
    <citation type="submission" date="2020-05" db="EMBL/GenBank/DDBJ databases">
        <title>Mycena genomes resolve the evolution of fungal bioluminescence.</title>
        <authorList>
            <person name="Tsai I.J."/>
        </authorList>
    </citation>
    <scope>NUCLEOTIDE SEQUENCE</scope>
    <source>
        <strain evidence="3">171206Taipei</strain>
    </source>
</reference>